<reference evidence="6" key="2">
    <citation type="submission" date="2014-06" db="EMBL/GenBank/DDBJ databases">
        <authorList>
            <person name="Genoscope - CEA"/>
        </authorList>
    </citation>
    <scope>NUCLEOTIDE SEQUENCE</scope>
</reference>
<dbReference type="STRING" id="3708.A0A078ITN2"/>
<feature type="region of interest" description="Disordered" evidence="3">
    <location>
        <begin position="281"/>
        <end position="305"/>
    </location>
</feature>
<feature type="compositionally biased region" description="Basic and acidic residues" evidence="3">
    <location>
        <begin position="126"/>
        <end position="149"/>
    </location>
</feature>
<feature type="region of interest" description="Disordered" evidence="3">
    <location>
        <begin position="1"/>
        <end position="100"/>
    </location>
</feature>
<dbReference type="OMA" id="VYMNSED"/>
<feature type="compositionally biased region" description="Basic and acidic residues" evidence="3">
    <location>
        <begin position="404"/>
        <end position="424"/>
    </location>
</feature>
<reference evidence="6 7" key="1">
    <citation type="journal article" date="2014" name="Science">
        <title>Plant genetics. Early allopolyploid evolution in the post-Neolithic Brassica napus oilseed genome.</title>
        <authorList>
            <person name="Chalhoub B."/>
            <person name="Denoeud F."/>
            <person name="Liu S."/>
            <person name="Parkin I.A."/>
            <person name="Tang H."/>
            <person name="Wang X."/>
            <person name="Chiquet J."/>
            <person name="Belcram H."/>
            <person name="Tong C."/>
            <person name="Samans B."/>
            <person name="Correa M."/>
            <person name="Da Silva C."/>
            <person name="Just J."/>
            <person name="Falentin C."/>
            <person name="Koh C.S."/>
            <person name="Le Clainche I."/>
            <person name="Bernard M."/>
            <person name="Bento P."/>
            <person name="Noel B."/>
            <person name="Labadie K."/>
            <person name="Alberti A."/>
            <person name="Charles M."/>
            <person name="Arnaud D."/>
            <person name="Guo H."/>
            <person name="Daviaud C."/>
            <person name="Alamery S."/>
            <person name="Jabbari K."/>
            <person name="Zhao M."/>
            <person name="Edger P.P."/>
            <person name="Chelaifa H."/>
            <person name="Tack D."/>
            <person name="Lassalle G."/>
            <person name="Mestiri I."/>
            <person name="Schnel N."/>
            <person name="Le Paslier M.C."/>
            <person name="Fan G."/>
            <person name="Renault V."/>
            <person name="Bayer P.E."/>
            <person name="Golicz A.A."/>
            <person name="Manoli S."/>
            <person name="Lee T.H."/>
            <person name="Thi V.H."/>
            <person name="Chalabi S."/>
            <person name="Hu Q."/>
            <person name="Fan C."/>
            <person name="Tollenaere R."/>
            <person name="Lu Y."/>
            <person name="Battail C."/>
            <person name="Shen J."/>
            <person name="Sidebottom C.H."/>
            <person name="Wang X."/>
            <person name="Canaguier A."/>
            <person name="Chauveau A."/>
            <person name="Berard A."/>
            <person name="Deniot G."/>
            <person name="Guan M."/>
            <person name="Liu Z."/>
            <person name="Sun F."/>
            <person name="Lim Y.P."/>
            <person name="Lyons E."/>
            <person name="Town C.D."/>
            <person name="Bancroft I."/>
            <person name="Wang X."/>
            <person name="Meng J."/>
            <person name="Ma J."/>
            <person name="Pires J.C."/>
            <person name="King G.J."/>
            <person name="Brunel D."/>
            <person name="Delourme R."/>
            <person name="Renard M."/>
            <person name="Aury J.M."/>
            <person name="Adams K.L."/>
            <person name="Batley J."/>
            <person name="Snowdon R.J."/>
            <person name="Tost J."/>
            <person name="Edwards D."/>
            <person name="Zhou Y."/>
            <person name="Hua W."/>
            <person name="Sharpe A.G."/>
            <person name="Paterson A.H."/>
            <person name="Guan C."/>
            <person name="Wincker P."/>
        </authorList>
    </citation>
    <scope>NUCLEOTIDE SEQUENCE [LARGE SCALE GENOMIC DNA]</scope>
    <source>
        <strain evidence="7">cv. Darmor-bzh</strain>
    </source>
</reference>
<dbReference type="EMBL" id="HG994355">
    <property type="protein sequence ID" value="CAF2152473.1"/>
    <property type="molecule type" value="Genomic_DNA"/>
</dbReference>
<dbReference type="PRINTS" id="PR00503">
    <property type="entry name" value="BROMODOMAIN"/>
</dbReference>
<evidence type="ECO:0000259" key="4">
    <source>
        <dbReference type="PROSITE" id="PS50014"/>
    </source>
</evidence>
<dbReference type="PROSITE" id="PS00633">
    <property type="entry name" value="BROMODOMAIN_1"/>
    <property type="match status" value="1"/>
</dbReference>
<dbReference type="InterPro" id="IPR018359">
    <property type="entry name" value="Bromodomain_CS"/>
</dbReference>
<feature type="region of interest" description="Disordered" evidence="3">
    <location>
        <begin position="323"/>
        <end position="372"/>
    </location>
</feature>
<dbReference type="EMBL" id="LK033170">
    <property type="protein sequence ID" value="CDY53151.1"/>
    <property type="molecule type" value="Genomic_DNA"/>
</dbReference>
<evidence type="ECO:0000256" key="3">
    <source>
        <dbReference type="SAM" id="MobiDB-lite"/>
    </source>
</evidence>
<evidence type="ECO:0000313" key="6">
    <source>
        <dbReference type="EMBL" id="CDY53151.1"/>
    </source>
</evidence>
<dbReference type="PaxDb" id="3708-A0A078ITN2"/>
<feature type="compositionally biased region" description="Low complexity" evidence="3">
    <location>
        <begin position="334"/>
        <end position="345"/>
    </location>
</feature>
<evidence type="ECO:0000313" key="7">
    <source>
        <dbReference type="Proteomes" id="UP000028999"/>
    </source>
</evidence>
<keyword evidence="1 2" id="KW-0103">Bromodomain</keyword>
<gene>
    <name evidence="6" type="primary">BnaAnng12100D</name>
    <name evidence="5" type="ORF">DARMORV10_A01P28160.1</name>
    <name evidence="6" type="ORF">GSBRNA2T00008687001</name>
</gene>
<proteinExistence type="predicted"/>
<dbReference type="KEGG" id="bna:106360681"/>
<feature type="compositionally biased region" description="Basic and acidic residues" evidence="3">
    <location>
        <begin position="158"/>
        <end position="167"/>
    </location>
</feature>
<feature type="domain" description="Bromo" evidence="4">
    <location>
        <begin position="178"/>
        <end position="251"/>
    </location>
</feature>
<evidence type="ECO:0000313" key="5">
    <source>
        <dbReference type="EMBL" id="CAF2152473.1"/>
    </source>
</evidence>
<feature type="region of interest" description="Disordered" evidence="3">
    <location>
        <begin position="387"/>
        <end position="458"/>
    </location>
</feature>
<dbReference type="InterPro" id="IPR001487">
    <property type="entry name" value="Bromodomain"/>
</dbReference>
<reference evidence="5" key="3">
    <citation type="submission" date="2021-01" db="EMBL/GenBank/DDBJ databases">
        <authorList>
            <consortium name="Genoscope - CEA"/>
            <person name="William W."/>
        </authorList>
    </citation>
    <scope>NUCLEOTIDE SEQUENCE</scope>
</reference>
<feature type="region of interest" description="Disordered" evidence="3">
    <location>
        <begin position="115"/>
        <end position="167"/>
    </location>
</feature>
<dbReference type="PANTHER" id="PTHR47809:SF2">
    <property type="entry name" value="DNA-BINDING BROMODOMAIN-CONTAINING PROTEIN"/>
    <property type="match status" value="1"/>
</dbReference>
<dbReference type="Proteomes" id="UP000028999">
    <property type="component" value="Unassembled WGS sequence"/>
</dbReference>
<protein>
    <submittedName>
        <fullName evidence="5">(rape) hypothetical protein</fullName>
    </submittedName>
    <submittedName>
        <fullName evidence="6">BnaAnng12100D protein</fullName>
    </submittedName>
</protein>
<feature type="compositionally biased region" description="Basic and acidic residues" evidence="3">
    <location>
        <begin position="84"/>
        <end position="98"/>
    </location>
</feature>
<dbReference type="AlphaFoldDB" id="A0A078ITN2"/>
<feature type="compositionally biased region" description="Low complexity" evidence="3">
    <location>
        <begin position="48"/>
        <end position="57"/>
    </location>
</feature>
<evidence type="ECO:0000256" key="1">
    <source>
        <dbReference type="ARBA" id="ARBA00023117"/>
    </source>
</evidence>
<feature type="compositionally biased region" description="Polar residues" evidence="3">
    <location>
        <begin position="19"/>
        <end position="36"/>
    </location>
</feature>
<name>A0A078ITN2_BRANA</name>
<dbReference type="SUPFAM" id="SSF47370">
    <property type="entry name" value="Bromodomain"/>
    <property type="match status" value="1"/>
</dbReference>
<dbReference type="PANTHER" id="PTHR47809">
    <property type="entry name" value="DNA-BINDING BROMODOMAIN-CONTAINING PROTEIN"/>
    <property type="match status" value="1"/>
</dbReference>
<dbReference type="Pfam" id="PF00439">
    <property type="entry name" value="Bromodomain"/>
    <property type="match status" value="1"/>
</dbReference>
<organism evidence="6 7">
    <name type="scientific">Brassica napus</name>
    <name type="common">Rape</name>
    <dbReference type="NCBI Taxonomy" id="3708"/>
    <lineage>
        <taxon>Eukaryota</taxon>
        <taxon>Viridiplantae</taxon>
        <taxon>Streptophyta</taxon>
        <taxon>Embryophyta</taxon>
        <taxon>Tracheophyta</taxon>
        <taxon>Spermatophyta</taxon>
        <taxon>Magnoliopsida</taxon>
        <taxon>eudicotyledons</taxon>
        <taxon>Gunneridae</taxon>
        <taxon>Pentapetalae</taxon>
        <taxon>rosids</taxon>
        <taxon>malvids</taxon>
        <taxon>Brassicales</taxon>
        <taxon>Brassicaceae</taxon>
        <taxon>Brassiceae</taxon>
        <taxon>Brassica</taxon>
    </lineage>
</organism>
<feature type="compositionally biased region" description="Basic and acidic residues" evidence="3">
    <location>
        <begin position="362"/>
        <end position="372"/>
    </location>
</feature>
<dbReference type="OrthoDB" id="21449at2759"/>
<dbReference type="Gramene" id="CDY53151">
    <property type="protein sequence ID" value="CDY53151"/>
    <property type="gene ID" value="GSBRNA2T00008687001"/>
</dbReference>
<dbReference type="Proteomes" id="UP001295469">
    <property type="component" value="Chromosome A01"/>
</dbReference>
<dbReference type="InterPro" id="IPR036427">
    <property type="entry name" value="Bromodomain-like_sf"/>
</dbReference>
<keyword evidence="7" id="KW-1185">Reference proteome</keyword>
<accession>A0A078ITN2</accession>
<dbReference type="SMART" id="SM00297">
    <property type="entry name" value="BROMO"/>
    <property type="match status" value="1"/>
</dbReference>
<dbReference type="PROSITE" id="PS50014">
    <property type="entry name" value="BROMODOMAIN_2"/>
    <property type="match status" value="1"/>
</dbReference>
<sequence>MKRKGGHKKGNKSKKSTEPETLNESVQNSDSEQSSGECEKSKTEVDAPDSSPSVDPVKSVGRVKVKLKTSSKALEPDVPLTTPQKEDPVPPRLPERKPVLNVYRKMKGIKIKSWKAVDGSSSVSEKPLDAVDKETKTPDETSQVKKLEPDSAPVSSQKKTDNNKQELEDSLTVVKKIMKMEAADPFNVPVDPEALGIPDYFDIIKTPMDFGTVCSNLEKGNVYMNSEDVYKDVQYIWNNCSKYNKKGDYIVDLMKRVKKNFMKYWAAAGLYTEQSAENAQVEDGGNASSKGSQSKQKSQKRHGRHHKSDCMCAVCILKRRKRERHSSQGNSGAVEESSPVRSPSVDNSSINMREEQDMDVDVDNKTRQGKAEIVELDSPVAKRQRVGEYKKQNVEGEETLEVETETKTKPTVEDKTQSIDRSTEETGDEPVTSAAEKLAVLASVEGPKSTQNEEEDKAKRLREQKELQELERKQWRAKMHEKFQLRNPQLLNLCETIFPKSNNQSSVWNGPHSLFKRPEGSNRTSSLHKAVEALMRSSS</sequence>
<feature type="compositionally biased region" description="Basic residues" evidence="3">
    <location>
        <begin position="1"/>
        <end position="14"/>
    </location>
</feature>
<feature type="region of interest" description="Disordered" evidence="3">
    <location>
        <begin position="502"/>
        <end position="526"/>
    </location>
</feature>
<evidence type="ECO:0000256" key="2">
    <source>
        <dbReference type="PROSITE-ProRule" id="PRU00035"/>
    </source>
</evidence>
<dbReference type="Gene3D" id="1.20.920.10">
    <property type="entry name" value="Bromodomain-like"/>
    <property type="match status" value="1"/>
</dbReference>